<reference evidence="2" key="1">
    <citation type="submission" date="2016-08" db="EMBL/GenBank/DDBJ databases">
        <authorList>
            <person name="Varghese N."/>
            <person name="Submissions Spin"/>
        </authorList>
    </citation>
    <scope>NUCLEOTIDE SEQUENCE [LARGE SCALE GENOMIC DNA]</scope>
    <source>
        <strain evidence="2">ERR11</strain>
    </source>
</reference>
<protein>
    <submittedName>
        <fullName evidence="1">Uncharacterized protein</fullName>
    </submittedName>
</protein>
<proteinExistence type="predicted"/>
<name>A0A1C3XID3_9BRAD</name>
<keyword evidence="2" id="KW-1185">Reference proteome</keyword>
<evidence type="ECO:0000313" key="2">
    <source>
        <dbReference type="Proteomes" id="UP000199184"/>
    </source>
</evidence>
<dbReference type="AlphaFoldDB" id="A0A1C3XID3"/>
<accession>A0A1C3XID3</accession>
<gene>
    <name evidence="1" type="ORF">GA0061098_101638</name>
</gene>
<organism evidence="1 2">
    <name type="scientific">Bradyrhizobium shewense</name>
    <dbReference type="NCBI Taxonomy" id="1761772"/>
    <lineage>
        <taxon>Bacteria</taxon>
        <taxon>Pseudomonadati</taxon>
        <taxon>Pseudomonadota</taxon>
        <taxon>Alphaproteobacteria</taxon>
        <taxon>Hyphomicrobiales</taxon>
        <taxon>Nitrobacteraceae</taxon>
        <taxon>Bradyrhizobium</taxon>
    </lineage>
</organism>
<dbReference type="Proteomes" id="UP000199184">
    <property type="component" value="Unassembled WGS sequence"/>
</dbReference>
<evidence type="ECO:0000313" key="1">
    <source>
        <dbReference type="EMBL" id="SCB51724.1"/>
    </source>
</evidence>
<dbReference type="EMBL" id="FMAI01000016">
    <property type="protein sequence ID" value="SCB51724.1"/>
    <property type="molecule type" value="Genomic_DNA"/>
</dbReference>
<sequence>MRNRRIDTFDQLGSSLRIEKVVQTLCEDLKTFLDQVHHANGGAKQIGEPVAERGLGGAINLPQYSVQRVLTVFP</sequence>